<reference evidence="3" key="1">
    <citation type="journal article" date="2017" name="Nat. Commun.">
        <title>The North American bullfrog draft genome provides insight into hormonal regulation of long noncoding RNA.</title>
        <authorList>
            <person name="Hammond S.A."/>
            <person name="Warren R.L."/>
            <person name="Vandervalk B.P."/>
            <person name="Kucuk E."/>
            <person name="Khan H."/>
            <person name="Gibb E.A."/>
            <person name="Pandoh P."/>
            <person name="Kirk H."/>
            <person name="Zhao Y."/>
            <person name="Jones M."/>
            <person name="Mungall A.J."/>
            <person name="Coope R."/>
            <person name="Pleasance S."/>
            <person name="Moore R.A."/>
            <person name="Holt R.A."/>
            <person name="Round J.M."/>
            <person name="Ohora S."/>
            <person name="Walle B.V."/>
            <person name="Veldhoen N."/>
            <person name="Helbing C.C."/>
            <person name="Birol I."/>
        </authorList>
    </citation>
    <scope>NUCLEOTIDE SEQUENCE [LARGE SCALE GENOMIC DNA]</scope>
</reference>
<feature type="compositionally biased region" description="Polar residues" evidence="1">
    <location>
        <begin position="111"/>
        <end position="124"/>
    </location>
</feature>
<organism evidence="2 3">
    <name type="scientific">Aquarana catesbeiana</name>
    <name type="common">American bullfrog</name>
    <name type="synonym">Rana catesbeiana</name>
    <dbReference type="NCBI Taxonomy" id="8400"/>
    <lineage>
        <taxon>Eukaryota</taxon>
        <taxon>Metazoa</taxon>
        <taxon>Chordata</taxon>
        <taxon>Craniata</taxon>
        <taxon>Vertebrata</taxon>
        <taxon>Euteleostomi</taxon>
        <taxon>Amphibia</taxon>
        <taxon>Batrachia</taxon>
        <taxon>Anura</taxon>
        <taxon>Neobatrachia</taxon>
        <taxon>Ranoidea</taxon>
        <taxon>Ranidae</taxon>
        <taxon>Aquarana</taxon>
    </lineage>
</organism>
<dbReference type="Proteomes" id="UP000228934">
    <property type="component" value="Unassembled WGS sequence"/>
</dbReference>
<dbReference type="AlphaFoldDB" id="A0A2G9Q1G8"/>
<proteinExistence type="predicted"/>
<sequence>MALGRRTDQSGAEGEELQVPSLPHNNTAPGIGGGIPGCGRGRPRRQRVPVVVVLMGKSGKLRSGVAVKVKRRKGQQQRPQPGGEETPGGARSRFFSRSSVSPVGVSDHCHTSSMTTRYCTGDSI</sequence>
<accession>A0A2G9Q1G8</accession>
<gene>
    <name evidence="2" type="ORF">AB205_0004810</name>
</gene>
<feature type="compositionally biased region" description="Gly residues" evidence="1">
    <location>
        <begin position="30"/>
        <end position="40"/>
    </location>
</feature>
<evidence type="ECO:0000256" key="1">
    <source>
        <dbReference type="SAM" id="MobiDB-lite"/>
    </source>
</evidence>
<protein>
    <submittedName>
        <fullName evidence="2">Uncharacterized protein</fullName>
    </submittedName>
</protein>
<name>A0A2G9Q1G8_AQUCT</name>
<evidence type="ECO:0000313" key="3">
    <source>
        <dbReference type="Proteomes" id="UP000228934"/>
    </source>
</evidence>
<keyword evidence="3" id="KW-1185">Reference proteome</keyword>
<feature type="compositionally biased region" description="Low complexity" evidence="1">
    <location>
        <begin position="76"/>
        <end position="106"/>
    </location>
</feature>
<dbReference type="EMBL" id="KZ370049">
    <property type="protein sequence ID" value="PIO09448.1"/>
    <property type="molecule type" value="Genomic_DNA"/>
</dbReference>
<feature type="region of interest" description="Disordered" evidence="1">
    <location>
        <begin position="63"/>
        <end position="124"/>
    </location>
</feature>
<evidence type="ECO:0000313" key="2">
    <source>
        <dbReference type="EMBL" id="PIO09448.1"/>
    </source>
</evidence>
<feature type="region of interest" description="Disordered" evidence="1">
    <location>
        <begin position="1"/>
        <end position="44"/>
    </location>
</feature>